<keyword evidence="5 8" id="KW-0697">Rotamase</keyword>
<dbReference type="SUPFAM" id="SSF109998">
    <property type="entry name" value="Triger factor/SurA peptide-binding domain-like"/>
    <property type="match status" value="1"/>
</dbReference>
<evidence type="ECO:0000256" key="5">
    <source>
        <dbReference type="ARBA" id="ARBA00023110"/>
    </source>
</evidence>
<keyword evidence="12" id="KW-1185">Reference proteome</keyword>
<evidence type="ECO:0000259" key="10">
    <source>
        <dbReference type="PROSITE" id="PS50198"/>
    </source>
</evidence>
<evidence type="ECO:0000256" key="9">
    <source>
        <dbReference type="SAM" id="SignalP"/>
    </source>
</evidence>
<evidence type="ECO:0000313" key="12">
    <source>
        <dbReference type="Proteomes" id="UP000306575"/>
    </source>
</evidence>
<dbReference type="OrthoDB" id="14196at2"/>
<proteinExistence type="inferred from homology"/>
<name>A0A4U7N498_9RHOB</name>
<evidence type="ECO:0000256" key="8">
    <source>
        <dbReference type="PROSITE-ProRule" id="PRU00278"/>
    </source>
</evidence>
<evidence type="ECO:0000256" key="7">
    <source>
        <dbReference type="ARBA" id="ARBA00031484"/>
    </source>
</evidence>
<feature type="chain" id="PRO_5020704729" description="Parvulin-like PPIase" evidence="9">
    <location>
        <begin position="24"/>
        <end position="288"/>
    </location>
</feature>
<evidence type="ECO:0000256" key="6">
    <source>
        <dbReference type="ARBA" id="ARBA00030642"/>
    </source>
</evidence>
<evidence type="ECO:0000256" key="3">
    <source>
        <dbReference type="ARBA" id="ARBA00013194"/>
    </source>
</evidence>
<keyword evidence="8 11" id="KW-0413">Isomerase</keyword>
<dbReference type="PANTHER" id="PTHR47245">
    <property type="entry name" value="PEPTIDYLPROLYL ISOMERASE"/>
    <property type="match status" value="1"/>
</dbReference>
<dbReference type="GO" id="GO:0003755">
    <property type="term" value="F:peptidyl-prolyl cis-trans isomerase activity"/>
    <property type="evidence" value="ECO:0007669"/>
    <property type="project" value="UniProtKB-KW"/>
</dbReference>
<dbReference type="InterPro" id="IPR050245">
    <property type="entry name" value="PrsA_foldase"/>
</dbReference>
<dbReference type="PROSITE" id="PS50198">
    <property type="entry name" value="PPIC_PPIASE_2"/>
    <property type="match status" value="1"/>
</dbReference>
<dbReference type="Pfam" id="PF00639">
    <property type="entry name" value="Rotamase"/>
    <property type="match status" value="1"/>
</dbReference>
<dbReference type="InterPro" id="IPR046357">
    <property type="entry name" value="PPIase_dom_sf"/>
</dbReference>
<dbReference type="InterPro" id="IPR000297">
    <property type="entry name" value="PPIase_PpiC"/>
</dbReference>
<dbReference type="EC" id="5.2.1.8" evidence="3"/>
<comment type="similarity">
    <text evidence="2">Belongs to the PpiC/parvulin rotamase family.</text>
</comment>
<feature type="signal peptide" evidence="9">
    <location>
        <begin position="1"/>
        <end position="23"/>
    </location>
</feature>
<evidence type="ECO:0000313" key="11">
    <source>
        <dbReference type="EMBL" id="TKZ19354.1"/>
    </source>
</evidence>
<accession>A0A4U7N498</accession>
<dbReference type="EMBL" id="SULI01000013">
    <property type="protein sequence ID" value="TKZ19354.1"/>
    <property type="molecule type" value="Genomic_DNA"/>
</dbReference>
<evidence type="ECO:0000256" key="2">
    <source>
        <dbReference type="ARBA" id="ARBA00007656"/>
    </source>
</evidence>
<protein>
    <recommendedName>
        <fullName evidence="4">Parvulin-like PPIase</fullName>
        <ecNumber evidence="3">5.2.1.8</ecNumber>
    </recommendedName>
    <alternativeName>
        <fullName evidence="6">Peptidyl-prolyl cis-trans isomerase plp</fullName>
    </alternativeName>
    <alternativeName>
        <fullName evidence="7">Rotamase plp</fullName>
    </alternativeName>
</protein>
<dbReference type="RefSeq" id="WP_138016538.1">
    <property type="nucleotide sequence ID" value="NZ_SULI01000013.1"/>
</dbReference>
<feature type="domain" description="PpiC" evidence="10">
    <location>
        <begin position="135"/>
        <end position="224"/>
    </location>
</feature>
<evidence type="ECO:0000256" key="1">
    <source>
        <dbReference type="ARBA" id="ARBA00000971"/>
    </source>
</evidence>
<dbReference type="PANTHER" id="PTHR47245:SF2">
    <property type="entry name" value="PEPTIDYL-PROLYL CIS-TRANS ISOMERASE HP_0175-RELATED"/>
    <property type="match status" value="1"/>
</dbReference>
<dbReference type="SUPFAM" id="SSF54534">
    <property type="entry name" value="FKBP-like"/>
    <property type="match status" value="1"/>
</dbReference>
<comment type="catalytic activity">
    <reaction evidence="1">
        <text>[protein]-peptidylproline (omega=180) = [protein]-peptidylproline (omega=0)</text>
        <dbReference type="Rhea" id="RHEA:16237"/>
        <dbReference type="Rhea" id="RHEA-COMP:10747"/>
        <dbReference type="Rhea" id="RHEA-COMP:10748"/>
        <dbReference type="ChEBI" id="CHEBI:83833"/>
        <dbReference type="ChEBI" id="CHEBI:83834"/>
        <dbReference type="EC" id="5.2.1.8"/>
    </reaction>
</comment>
<comment type="caution">
    <text evidence="11">The sequence shown here is derived from an EMBL/GenBank/DDBJ whole genome shotgun (WGS) entry which is preliminary data.</text>
</comment>
<dbReference type="InterPro" id="IPR027304">
    <property type="entry name" value="Trigger_fact/SurA_dom_sf"/>
</dbReference>
<dbReference type="AlphaFoldDB" id="A0A4U7N498"/>
<organism evidence="11 12">
    <name type="scientific">Shimia litoralis</name>
    <dbReference type="NCBI Taxonomy" id="420403"/>
    <lineage>
        <taxon>Bacteria</taxon>
        <taxon>Pseudomonadati</taxon>
        <taxon>Pseudomonadota</taxon>
        <taxon>Alphaproteobacteria</taxon>
        <taxon>Rhodobacterales</taxon>
        <taxon>Roseobacteraceae</taxon>
    </lineage>
</organism>
<sequence>MSKHLRILRSAAIALILAAPAVAEEEVSAENVIAVVNGEEITLGHLIMVRSTLPAQYDQVEDALLFDAVLNQAIQQTLLAQTYSKDLPLRVEVALENQRRQLVAGEVIQDALEGAVTEDALSAAYAEKYADFAGAPEYNASHILVESEEEAATIRQDIQNGADFAEMAKAKSTGPSGASGGVLGWFGKGEMVPEFEGAVAGMTIGDVSEPVQTQFGWHLIILNDTRVQSAPALAEVTQELTAVIQENAIDAHIASLTEKADIDSAVAQTLDPAIIKNIDLLSPVSEGN</sequence>
<reference evidence="11 12" key="1">
    <citation type="submission" date="2019-04" db="EMBL/GenBank/DDBJ databases">
        <title>Genome sequence of Pelagicola litoralis CL-ES2.</title>
        <authorList>
            <person name="Cao J."/>
        </authorList>
    </citation>
    <scope>NUCLEOTIDE SEQUENCE [LARGE SCALE GENOMIC DNA]</scope>
    <source>
        <strain evidence="11 12">CL-ES2</strain>
    </source>
</reference>
<dbReference type="Proteomes" id="UP000306575">
    <property type="component" value="Unassembled WGS sequence"/>
</dbReference>
<evidence type="ECO:0000256" key="4">
    <source>
        <dbReference type="ARBA" id="ARBA00018370"/>
    </source>
</evidence>
<gene>
    <name evidence="11" type="ORF">FAP39_11440</name>
</gene>
<keyword evidence="9" id="KW-0732">Signal</keyword>
<dbReference type="Gene3D" id="3.10.50.40">
    <property type="match status" value="1"/>
</dbReference>